<evidence type="ECO:0000313" key="1">
    <source>
        <dbReference type="EMBL" id="AZA14681.1"/>
    </source>
</evidence>
<evidence type="ECO:0000313" key="2">
    <source>
        <dbReference type="Proteomes" id="UP000269019"/>
    </source>
</evidence>
<dbReference type="EMBL" id="CP033896">
    <property type="protein sequence ID" value="AZA14681.1"/>
    <property type="molecule type" value="Genomic_DNA"/>
</dbReference>
<accession>A0A3G6J985</accession>
<name>A0A3G6J985_9CORY</name>
<sequence>MLEKWMTSFIYDYLMPTPAAVFDPNDPQSNWPAVPMKVVRQLPVSRDRFEQARKQARTHHSLYINTLDEALLQLWAVDQLLARDDVMGTAAQFSESTRNALHILFTLRLRIEQEQDAKIIITDAEIRRLLKEVELDHDTP</sequence>
<gene>
    <name evidence="1" type="ORF">CCHOA_11550</name>
</gene>
<protein>
    <submittedName>
        <fullName evidence="1">Uncharacterized protein</fullName>
    </submittedName>
</protein>
<proteinExistence type="predicted"/>
<reference evidence="1 2" key="1">
    <citation type="submission" date="2018-11" db="EMBL/GenBank/DDBJ databases">
        <authorList>
            <person name="Kleinhagauer T."/>
            <person name="Glaeser S.P."/>
            <person name="Spergser J."/>
            <person name="Ruckert C."/>
            <person name="Kaempfer P."/>
            <person name="Busse H.-J."/>
        </authorList>
    </citation>
    <scope>NUCLEOTIDE SEQUENCE [LARGE SCALE GENOMIC DNA]</scope>
    <source>
        <strain evidence="1 2">200CH</strain>
    </source>
</reference>
<dbReference type="KEGG" id="ccho:CCHOA_11550"/>
<dbReference type="Proteomes" id="UP000269019">
    <property type="component" value="Chromosome"/>
</dbReference>
<organism evidence="1 2">
    <name type="scientific">Corynebacterium choanae</name>
    <dbReference type="NCBI Taxonomy" id="1862358"/>
    <lineage>
        <taxon>Bacteria</taxon>
        <taxon>Bacillati</taxon>
        <taxon>Actinomycetota</taxon>
        <taxon>Actinomycetes</taxon>
        <taxon>Mycobacteriales</taxon>
        <taxon>Corynebacteriaceae</taxon>
        <taxon>Corynebacterium</taxon>
    </lineage>
</organism>
<keyword evidence="2" id="KW-1185">Reference proteome</keyword>
<dbReference type="AlphaFoldDB" id="A0A3G6J985"/>